<dbReference type="Gene3D" id="3.30.470.20">
    <property type="entry name" value="ATP-grasp fold, B domain"/>
    <property type="match status" value="1"/>
</dbReference>
<dbReference type="AlphaFoldDB" id="A0A0F9NQL6"/>
<accession>A0A0F9NQL6</accession>
<sequence length="380" mass="42228">MQTQSIPVLIFAHSGRFLAQAATQAGYNVWVADCYGDIDLLAVADRWQSLPAFSKLTHDHIFRTLSDLTRGEQCLLICGGGIEQCYHLLLPLPPNIKLIGNTPDIIASIKTPSAFFKLLDDNAINFPETRFKVPSNKFGDITWLKKEAAGLGGAHIQFAALTRNEIDAQYYYQRFISGVSGSCLFLASGDNVQLMSINQQHLSPTRQAPFRLGRIESAWPISATHRDDLHKIVRRLTEASGLIGLNSLDFVISDRNELLVIEVNPRVSASAELISNRALLFQQHMDGCLNQHRISQSPVNSNATSLFYHYAKMNLIVPENMQWPAECHDISAAGVVIKQDEPICTSVVEVDEPHLAMQQHDVIENKILAQLKTLNTSEAM</sequence>
<name>A0A0F9NQL6_9ZZZZ</name>
<organism evidence="2">
    <name type="scientific">marine sediment metagenome</name>
    <dbReference type="NCBI Taxonomy" id="412755"/>
    <lineage>
        <taxon>unclassified sequences</taxon>
        <taxon>metagenomes</taxon>
        <taxon>ecological metagenomes</taxon>
    </lineage>
</organism>
<protein>
    <recommendedName>
        <fullName evidence="1">ATP-grasp domain-containing protein</fullName>
    </recommendedName>
</protein>
<evidence type="ECO:0000313" key="2">
    <source>
        <dbReference type="EMBL" id="KKN21780.1"/>
    </source>
</evidence>
<dbReference type="InterPro" id="IPR005479">
    <property type="entry name" value="CPAse_ATP-bd"/>
</dbReference>
<dbReference type="EMBL" id="LAZR01003119">
    <property type="protein sequence ID" value="KKN21780.1"/>
    <property type="molecule type" value="Genomic_DNA"/>
</dbReference>
<dbReference type="PROSITE" id="PS50975">
    <property type="entry name" value="ATP_GRASP"/>
    <property type="match status" value="1"/>
</dbReference>
<gene>
    <name evidence="2" type="ORF">LCGC14_0921830</name>
</gene>
<proteinExistence type="predicted"/>
<dbReference type="GO" id="GO:0046872">
    <property type="term" value="F:metal ion binding"/>
    <property type="evidence" value="ECO:0007669"/>
    <property type="project" value="InterPro"/>
</dbReference>
<dbReference type="InterPro" id="IPR003806">
    <property type="entry name" value="ATP-grasp_PylC-type"/>
</dbReference>
<dbReference type="Pfam" id="PF02655">
    <property type="entry name" value="ATP-grasp_3"/>
    <property type="match status" value="1"/>
</dbReference>
<dbReference type="InterPro" id="IPR011761">
    <property type="entry name" value="ATP-grasp"/>
</dbReference>
<feature type="domain" description="ATP-grasp" evidence="1">
    <location>
        <begin position="227"/>
        <end position="289"/>
    </location>
</feature>
<dbReference type="SUPFAM" id="SSF56059">
    <property type="entry name" value="Glutathione synthetase ATP-binding domain-like"/>
    <property type="match status" value="1"/>
</dbReference>
<comment type="caution">
    <text evidence="2">The sequence shown here is derived from an EMBL/GenBank/DDBJ whole genome shotgun (WGS) entry which is preliminary data.</text>
</comment>
<evidence type="ECO:0000259" key="1">
    <source>
        <dbReference type="PROSITE" id="PS50975"/>
    </source>
</evidence>
<dbReference type="GO" id="GO:0005524">
    <property type="term" value="F:ATP binding"/>
    <property type="evidence" value="ECO:0007669"/>
    <property type="project" value="InterPro"/>
</dbReference>
<dbReference type="PROSITE" id="PS00867">
    <property type="entry name" value="CPSASE_2"/>
    <property type="match status" value="1"/>
</dbReference>
<reference evidence="2" key="1">
    <citation type="journal article" date="2015" name="Nature">
        <title>Complex archaea that bridge the gap between prokaryotes and eukaryotes.</title>
        <authorList>
            <person name="Spang A."/>
            <person name="Saw J.H."/>
            <person name="Jorgensen S.L."/>
            <person name="Zaremba-Niedzwiedzka K."/>
            <person name="Martijn J."/>
            <person name="Lind A.E."/>
            <person name="van Eijk R."/>
            <person name="Schleper C."/>
            <person name="Guy L."/>
            <person name="Ettema T.J."/>
        </authorList>
    </citation>
    <scope>NUCLEOTIDE SEQUENCE</scope>
</reference>